<accession>A0A9P9A0N9</accession>
<dbReference type="EMBL" id="JAGPXC010000002">
    <property type="protein sequence ID" value="KAH6657468.1"/>
    <property type="molecule type" value="Genomic_DNA"/>
</dbReference>
<name>A0A9P9A0N9_9PEZI</name>
<dbReference type="Proteomes" id="UP000758603">
    <property type="component" value="Unassembled WGS sequence"/>
</dbReference>
<evidence type="ECO:0008006" key="4">
    <source>
        <dbReference type="Google" id="ProtNLM"/>
    </source>
</evidence>
<evidence type="ECO:0000313" key="3">
    <source>
        <dbReference type="Proteomes" id="UP000758603"/>
    </source>
</evidence>
<protein>
    <recommendedName>
        <fullName evidence="4">Secreted protein</fullName>
    </recommendedName>
</protein>
<gene>
    <name evidence="2" type="ORF">BKA67DRAFT_189410</name>
</gene>
<organism evidence="2 3">
    <name type="scientific">Truncatella angustata</name>
    <dbReference type="NCBI Taxonomy" id="152316"/>
    <lineage>
        <taxon>Eukaryota</taxon>
        <taxon>Fungi</taxon>
        <taxon>Dikarya</taxon>
        <taxon>Ascomycota</taxon>
        <taxon>Pezizomycotina</taxon>
        <taxon>Sordariomycetes</taxon>
        <taxon>Xylariomycetidae</taxon>
        <taxon>Amphisphaeriales</taxon>
        <taxon>Sporocadaceae</taxon>
        <taxon>Truncatella</taxon>
    </lineage>
</organism>
<evidence type="ECO:0000313" key="2">
    <source>
        <dbReference type="EMBL" id="KAH6657468.1"/>
    </source>
</evidence>
<reference evidence="2" key="1">
    <citation type="journal article" date="2021" name="Nat. Commun.">
        <title>Genetic determinants of endophytism in the Arabidopsis root mycobiome.</title>
        <authorList>
            <person name="Mesny F."/>
            <person name="Miyauchi S."/>
            <person name="Thiergart T."/>
            <person name="Pickel B."/>
            <person name="Atanasova L."/>
            <person name="Karlsson M."/>
            <person name="Huettel B."/>
            <person name="Barry K.W."/>
            <person name="Haridas S."/>
            <person name="Chen C."/>
            <person name="Bauer D."/>
            <person name="Andreopoulos W."/>
            <person name="Pangilinan J."/>
            <person name="LaButti K."/>
            <person name="Riley R."/>
            <person name="Lipzen A."/>
            <person name="Clum A."/>
            <person name="Drula E."/>
            <person name="Henrissat B."/>
            <person name="Kohler A."/>
            <person name="Grigoriev I.V."/>
            <person name="Martin F.M."/>
            <person name="Hacquard S."/>
        </authorList>
    </citation>
    <scope>NUCLEOTIDE SEQUENCE</scope>
    <source>
        <strain evidence="2">MPI-SDFR-AT-0073</strain>
    </source>
</reference>
<keyword evidence="1" id="KW-0732">Signal</keyword>
<dbReference type="AlphaFoldDB" id="A0A9P9A0N9"/>
<dbReference type="RefSeq" id="XP_045961702.1">
    <property type="nucleotide sequence ID" value="XM_046095341.1"/>
</dbReference>
<keyword evidence="3" id="KW-1185">Reference proteome</keyword>
<feature type="chain" id="PRO_5040264951" description="Secreted protein" evidence="1">
    <location>
        <begin position="21"/>
        <end position="156"/>
    </location>
</feature>
<sequence length="156" mass="17369">MSWQLIIHMTLCGALLFACASPTILELTNVLSAKTRLSETKWVHVNFQLFVKARVLGHRHLSCVSVSSHDAGERMTVDSEVLENANGPFENLHNFQSLHLPPCTCIRNAGHLQWSLALNAKQRFCKTVVKGLSVRIWSSCGEVLMATRPMGIDMIV</sequence>
<evidence type="ECO:0000256" key="1">
    <source>
        <dbReference type="SAM" id="SignalP"/>
    </source>
</evidence>
<dbReference type="GeneID" id="70124234"/>
<feature type="signal peptide" evidence="1">
    <location>
        <begin position="1"/>
        <end position="20"/>
    </location>
</feature>
<proteinExistence type="predicted"/>
<comment type="caution">
    <text evidence="2">The sequence shown here is derived from an EMBL/GenBank/DDBJ whole genome shotgun (WGS) entry which is preliminary data.</text>
</comment>